<dbReference type="Proteomes" id="UP000323597">
    <property type="component" value="Chromosome D13"/>
</dbReference>
<name>A0A5D2RZ95_GOSMU</name>
<protein>
    <submittedName>
        <fullName evidence="1">Uncharacterized protein</fullName>
    </submittedName>
</protein>
<proteinExistence type="predicted"/>
<accession>A0A5D2RZ95</accession>
<evidence type="ECO:0000313" key="2">
    <source>
        <dbReference type="Proteomes" id="UP000323597"/>
    </source>
</evidence>
<reference evidence="1 2" key="1">
    <citation type="submission" date="2019-07" db="EMBL/GenBank/DDBJ databases">
        <title>WGS assembly of Gossypium mustelinum.</title>
        <authorList>
            <person name="Chen Z.J."/>
            <person name="Sreedasyam A."/>
            <person name="Ando A."/>
            <person name="Song Q."/>
            <person name="De L."/>
            <person name="Hulse-Kemp A."/>
            <person name="Ding M."/>
            <person name="Ye W."/>
            <person name="Kirkbride R."/>
            <person name="Jenkins J."/>
            <person name="Plott C."/>
            <person name="Lovell J."/>
            <person name="Lin Y.-M."/>
            <person name="Vaughn R."/>
            <person name="Liu B."/>
            <person name="Li W."/>
            <person name="Simpson S."/>
            <person name="Scheffler B."/>
            <person name="Saski C."/>
            <person name="Grover C."/>
            <person name="Hu G."/>
            <person name="Conover J."/>
            <person name="Carlson J."/>
            <person name="Shu S."/>
            <person name="Boston L."/>
            <person name="Williams M."/>
            <person name="Peterson D."/>
            <person name="Mcgee K."/>
            <person name="Jones D."/>
            <person name="Wendel J."/>
            <person name="Stelly D."/>
            <person name="Grimwood J."/>
            <person name="Schmutz J."/>
        </authorList>
    </citation>
    <scope>NUCLEOTIDE SEQUENCE [LARGE SCALE GENOMIC DNA]</scope>
    <source>
        <strain evidence="1">1408120.09</strain>
    </source>
</reference>
<dbReference type="EMBL" id="CM017661">
    <property type="protein sequence ID" value="TYI45753.1"/>
    <property type="molecule type" value="Genomic_DNA"/>
</dbReference>
<organism evidence="1 2">
    <name type="scientific">Gossypium mustelinum</name>
    <name type="common">Cotton</name>
    <name type="synonym">Gossypium caicoense</name>
    <dbReference type="NCBI Taxonomy" id="34275"/>
    <lineage>
        <taxon>Eukaryota</taxon>
        <taxon>Viridiplantae</taxon>
        <taxon>Streptophyta</taxon>
        <taxon>Embryophyta</taxon>
        <taxon>Tracheophyta</taxon>
        <taxon>Spermatophyta</taxon>
        <taxon>Magnoliopsida</taxon>
        <taxon>eudicotyledons</taxon>
        <taxon>Gunneridae</taxon>
        <taxon>Pentapetalae</taxon>
        <taxon>rosids</taxon>
        <taxon>malvids</taxon>
        <taxon>Malvales</taxon>
        <taxon>Malvaceae</taxon>
        <taxon>Malvoideae</taxon>
        <taxon>Gossypium</taxon>
    </lineage>
</organism>
<keyword evidence="2" id="KW-1185">Reference proteome</keyword>
<dbReference type="AlphaFoldDB" id="A0A5D2RZ95"/>
<gene>
    <name evidence="1" type="ORF">E1A91_D13G060300v1</name>
</gene>
<evidence type="ECO:0000313" key="1">
    <source>
        <dbReference type="EMBL" id="TYI45753.1"/>
    </source>
</evidence>
<sequence>MSHSSASKTEHWQIFILKRNPYFTKIISRDKDTSSEWSLDIQINSELTKFFINFKSKNPTERGTNSMQ</sequence>